<organism evidence="2 3">
    <name type="scientific">Draconibacterium halophilum</name>
    <dbReference type="NCBI Taxonomy" id="2706887"/>
    <lineage>
        <taxon>Bacteria</taxon>
        <taxon>Pseudomonadati</taxon>
        <taxon>Bacteroidota</taxon>
        <taxon>Bacteroidia</taxon>
        <taxon>Marinilabiliales</taxon>
        <taxon>Prolixibacteraceae</taxon>
        <taxon>Draconibacterium</taxon>
    </lineage>
</organism>
<dbReference type="PANTHER" id="PTHR38813:SF1">
    <property type="entry name" value="TOXIN RELE1-RELATED"/>
    <property type="match status" value="1"/>
</dbReference>
<dbReference type="PANTHER" id="PTHR38813">
    <property type="match status" value="1"/>
</dbReference>
<accession>A0A6C0RG19</accession>
<name>A0A6C0RG19_9BACT</name>
<keyword evidence="3" id="KW-1185">Reference proteome</keyword>
<dbReference type="RefSeq" id="WP_163348628.1">
    <property type="nucleotide sequence ID" value="NZ_CP048409.1"/>
</dbReference>
<keyword evidence="1" id="KW-1277">Toxin-antitoxin system</keyword>
<dbReference type="AlphaFoldDB" id="A0A6C0RG19"/>
<sequence>MYALKIHKKALKFFQSRNVTEKKLIKLKLNLLSENPFSHPKLDIKKLKGIDDTFRLRIGKIRIIYQVADEKLVILIMSAGARGDIYKKKHDQ</sequence>
<dbReference type="Proteomes" id="UP000474630">
    <property type="component" value="Chromosome"/>
</dbReference>
<dbReference type="EMBL" id="CP048409">
    <property type="protein sequence ID" value="QIA09658.1"/>
    <property type="molecule type" value="Genomic_DNA"/>
</dbReference>
<dbReference type="SUPFAM" id="SSF143011">
    <property type="entry name" value="RelE-like"/>
    <property type="match status" value="1"/>
</dbReference>
<dbReference type="InterPro" id="IPR052747">
    <property type="entry name" value="TA_system_RelE_toxin"/>
</dbReference>
<evidence type="ECO:0000256" key="1">
    <source>
        <dbReference type="ARBA" id="ARBA00022649"/>
    </source>
</evidence>
<dbReference type="KEGG" id="drc:G0Q07_18975"/>
<dbReference type="InterPro" id="IPR035093">
    <property type="entry name" value="RelE/ParE_toxin_dom_sf"/>
</dbReference>
<evidence type="ECO:0000313" key="3">
    <source>
        <dbReference type="Proteomes" id="UP000474630"/>
    </source>
</evidence>
<protein>
    <submittedName>
        <fullName evidence="2">Type II toxin-antitoxin system RelE/ParE family toxin</fullName>
    </submittedName>
</protein>
<dbReference type="Gene3D" id="3.30.2310.20">
    <property type="entry name" value="RelE-like"/>
    <property type="match status" value="1"/>
</dbReference>
<proteinExistence type="predicted"/>
<gene>
    <name evidence="2" type="ORF">G0Q07_18975</name>
</gene>
<dbReference type="Pfam" id="PF05016">
    <property type="entry name" value="ParE_toxin"/>
    <property type="match status" value="1"/>
</dbReference>
<evidence type="ECO:0000313" key="2">
    <source>
        <dbReference type="EMBL" id="QIA09658.1"/>
    </source>
</evidence>
<dbReference type="InterPro" id="IPR007712">
    <property type="entry name" value="RelE/ParE_toxin"/>
</dbReference>
<reference evidence="2 3" key="1">
    <citation type="submission" date="2020-02" db="EMBL/GenBank/DDBJ databases">
        <title>Genome sequencing for Draconibacterium sp. strain M1.</title>
        <authorList>
            <person name="Park S.-J."/>
        </authorList>
    </citation>
    <scope>NUCLEOTIDE SEQUENCE [LARGE SCALE GENOMIC DNA]</scope>
    <source>
        <strain evidence="2 3">M1</strain>
    </source>
</reference>